<proteinExistence type="predicted"/>
<dbReference type="RefSeq" id="WP_007213517.1">
    <property type="nucleotide sequence ID" value="NZ_EQ973492.1"/>
</dbReference>
<dbReference type="Proteomes" id="UP000003711">
    <property type="component" value="Unassembled WGS sequence"/>
</dbReference>
<dbReference type="Pfam" id="PF04230">
    <property type="entry name" value="PS_pyruv_trans"/>
    <property type="match status" value="1"/>
</dbReference>
<evidence type="ECO:0000313" key="3">
    <source>
        <dbReference type="Proteomes" id="UP000003711"/>
    </source>
</evidence>
<name>E2NIN9_9BACE</name>
<organism evidence="2 3">
    <name type="scientific">Bacteroides cellulosilyticus DSM 14838</name>
    <dbReference type="NCBI Taxonomy" id="537012"/>
    <lineage>
        <taxon>Bacteria</taxon>
        <taxon>Pseudomonadati</taxon>
        <taxon>Bacteroidota</taxon>
        <taxon>Bacteroidia</taxon>
        <taxon>Bacteroidales</taxon>
        <taxon>Bacteroidaceae</taxon>
        <taxon>Bacteroides</taxon>
    </lineage>
</organism>
<reference evidence="2 3" key="2">
    <citation type="submission" date="2009-01" db="EMBL/GenBank/DDBJ databases">
        <title>Draft genome sequence of Bacteroides cellulosilyticus (DSM 14838).</title>
        <authorList>
            <person name="Sudarsanam P."/>
            <person name="Ley R."/>
            <person name="Guruge J."/>
            <person name="Turnbaugh P.J."/>
            <person name="Mahowald M."/>
            <person name="Liep D."/>
            <person name="Gordon J."/>
        </authorList>
    </citation>
    <scope>NUCLEOTIDE SEQUENCE [LARGE SCALE GENOMIC DNA]</scope>
    <source>
        <strain evidence="2 3">DSM 14838</strain>
    </source>
</reference>
<dbReference type="EMBL" id="ACCH01000317">
    <property type="protein sequence ID" value="EEF88224.1"/>
    <property type="molecule type" value="Genomic_DNA"/>
</dbReference>
<gene>
    <name evidence="2" type="ORF">BACCELL_04172</name>
</gene>
<evidence type="ECO:0000259" key="1">
    <source>
        <dbReference type="Pfam" id="PF04230"/>
    </source>
</evidence>
<feature type="domain" description="Polysaccharide pyruvyl transferase" evidence="1">
    <location>
        <begin position="14"/>
        <end position="311"/>
    </location>
</feature>
<dbReference type="InterPro" id="IPR007345">
    <property type="entry name" value="Polysacch_pyruvyl_Trfase"/>
</dbReference>
<dbReference type="AlphaFoldDB" id="E2NIN9"/>
<accession>E2NIN9</accession>
<comment type="caution">
    <text evidence="2">The sequence shown here is derived from an EMBL/GenBank/DDBJ whole genome shotgun (WGS) entry which is preliminary data.</text>
</comment>
<protein>
    <recommendedName>
        <fullName evidence="1">Polysaccharide pyruvyl transferase domain-containing protein</fullName>
    </recommendedName>
</protein>
<sequence>MKTIGIITIHRINNYGSVLQTFALQQKLIDLNCKTFVIDYLFPNDFHKENGRKSSSAKRKSFFSMSFLWKICYGRELYLQHKKIKQFISNYLKLSQITYNSPDELKRDPPIYDVYMTGSDQVWNPRYCNGDPTFFLDFIPENKIRVAYSASFGVSDIDSSYYADYAFFLKRYKLISVREKSGQYLIEKLINRKVSVVLDPTLLLTATEWESIATKKRIVSRKYILCYYLNYSFDAHPYADELALYVQQITGYEIVYVARPPVDKHYKSFYYKVDASPQDFIALVRDAELVLTTSFHGTAFAVNYSKPLFSVVEDKLALDSRQADLLKSIGLESRILSIKDCFPSTSELPCDYEEANKKLSELREYSLKYLSKAVLDE</sequence>
<reference evidence="2 3" key="1">
    <citation type="submission" date="2008-12" db="EMBL/GenBank/DDBJ databases">
        <authorList>
            <person name="Fulton L."/>
            <person name="Clifton S."/>
            <person name="Fulton B."/>
            <person name="Xu J."/>
            <person name="Minx P."/>
            <person name="Pepin K.H."/>
            <person name="Johnson M."/>
            <person name="Bhonagiri V."/>
            <person name="Nash W.E."/>
            <person name="Mardis E.R."/>
            <person name="Wilson R.K."/>
        </authorList>
    </citation>
    <scope>NUCLEOTIDE SEQUENCE [LARGE SCALE GENOMIC DNA]</scope>
    <source>
        <strain evidence="2 3">DSM 14838</strain>
    </source>
</reference>
<dbReference type="HOGENOM" id="CLU_025617_1_0_10"/>
<evidence type="ECO:0000313" key="2">
    <source>
        <dbReference type="EMBL" id="EEF88224.1"/>
    </source>
</evidence>